<keyword evidence="2" id="KW-1185">Reference proteome</keyword>
<name>A0A1M4YUD8_9BACT</name>
<evidence type="ECO:0000313" key="1">
    <source>
        <dbReference type="EMBL" id="SHF09429.1"/>
    </source>
</evidence>
<accession>A0A1M4YUD8</accession>
<evidence type="ECO:0000313" key="2">
    <source>
        <dbReference type="Proteomes" id="UP000184041"/>
    </source>
</evidence>
<dbReference type="Proteomes" id="UP000184041">
    <property type="component" value="Unassembled WGS sequence"/>
</dbReference>
<proteinExistence type="predicted"/>
<organism evidence="1 2">
    <name type="scientific">Fodinibius roseus</name>
    <dbReference type="NCBI Taxonomy" id="1194090"/>
    <lineage>
        <taxon>Bacteria</taxon>
        <taxon>Pseudomonadati</taxon>
        <taxon>Balneolota</taxon>
        <taxon>Balneolia</taxon>
        <taxon>Balneolales</taxon>
        <taxon>Balneolaceae</taxon>
        <taxon>Fodinibius</taxon>
    </lineage>
</organism>
<dbReference type="Pfam" id="PF13376">
    <property type="entry name" value="OmdA"/>
    <property type="match status" value="1"/>
</dbReference>
<dbReference type="OrthoDB" id="9800461at2"/>
<dbReference type="AlphaFoldDB" id="A0A1M4YUD8"/>
<dbReference type="RefSeq" id="WP_073061033.1">
    <property type="nucleotide sequence ID" value="NZ_FQUS01000005.1"/>
</dbReference>
<sequence length="84" mass="10135">MSSDFSNLERPKHPMPKFVKKALEERGLMEDYRERPAYQQNDYIGWINKAKRQETKQKRLRQMLHELEVGGVYMKMDHPPSKKE</sequence>
<dbReference type="EMBL" id="FQUS01000005">
    <property type="protein sequence ID" value="SHF09429.1"/>
    <property type="molecule type" value="Genomic_DNA"/>
</dbReference>
<gene>
    <name evidence="1" type="ORF">SAMN05443144_105161</name>
</gene>
<protein>
    <submittedName>
        <fullName evidence="1">Bacteriocin-protection, YdeI or OmpD-Associated</fullName>
    </submittedName>
</protein>
<reference evidence="1 2" key="1">
    <citation type="submission" date="2016-11" db="EMBL/GenBank/DDBJ databases">
        <authorList>
            <person name="Jaros S."/>
            <person name="Januszkiewicz K."/>
            <person name="Wedrychowicz H."/>
        </authorList>
    </citation>
    <scope>NUCLEOTIDE SEQUENCE [LARGE SCALE GENOMIC DNA]</scope>
    <source>
        <strain evidence="1 2">DSM 21986</strain>
    </source>
</reference>